<keyword evidence="2" id="KW-0812">Transmembrane</keyword>
<evidence type="ECO:0000256" key="2">
    <source>
        <dbReference type="SAM" id="Phobius"/>
    </source>
</evidence>
<accession>A0A328U938</accession>
<dbReference type="EMBL" id="QLUW01000001">
    <property type="protein sequence ID" value="RAP78632.1"/>
    <property type="molecule type" value="Genomic_DNA"/>
</dbReference>
<dbReference type="InterPro" id="IPR003362">
    <property type="entry name" value="Bact_transf"/>
</dbReference>
<keyword evidence="2" id="KW-1133">Transmembrane helix</keyword>
<dbReference type="OrthoDB" id="9808602at2"/>
<dbReference type="Pfam" id="PF02397">
    <property type="entry name" value="Bac_transf"/>
    <property type="match status" value="1"/>
</dbReference>
<protein>
    <submittedName>
        <fullName evidence="4">Sugar transferase</fullName>
    </submittedName>
</protein>
<proteinExistence type="inferred from homology"/>
<evidence type="ECO:0000259" key="3">
    <source>
        <dbReference type="Pfam" id="PF02397"/>
    </source>
</evidence>
<organism evidence="4 5">
    <name type="scientific">Paenibacillus montanisoli</name>
    <dbReference type="NCBI Taxonomy" id="2081970"/>
    <lineage>
        <taxon>Bacteria</taxon>
        <taxon>Bacillati</taxon>
        <taxon>Bacillota</taxon>
        <taxon>Bacilli</taxon>
        <taxon>Bacillales</taxon>
        <taxon>Paenibacillaceae</taxon>
        <taxon>Paenibacillus</taxon>
    </lineage>
</organism>
<feature type="transmembrane region" description="Helical" evidence="2">
    <location>
        <begin position="20"/>
        <end position="41"/>
    </location>
</feature>
<keyword evidence="5" id="KW-1185">Reference proteome</keyword>
<dbReference type="PANTHER" id="PTHR30576:SF20">
    <property type="entry name" value="QUINOVOSAMINEPHOSPHOTRANSFERAE-RELATED"/>
    <property type="match status" value="1"/>
</dbReference>
<keyword evidence="2" id="KW-0472">Membrane</keyword>
<evidence type="ECO:0000313" key="5">
    <source>
        <dbReference type="Proteomes" id="UP000249260"/>
    </source>
</evidence>
<comment type="caution">
    <text evidence="4">The sequence shown here is derived from an EMBL/GenBank/DDBJ whole genome shotgun (WGS) entry which is preliminary data.</text>
</comment>
<name>A0A328U938_9BACL</name>
<comment type="similarity">
    <text evidence="1">Belongs to the bacterial sugar transferase family.</text>
</comment>
<dbReference type="Proteomes" id="UP000249260">
    <property type="component" value="Unassembled WGS sequence"/>
</dbReference>
<feature type="domain" description="Bacterial sugar transferase" evidence="3">
    <location>
        <begin position="15"/>
        <end position="207"/>
    </location>
</feature>
<sequence>MDHLLEKKKTQLFIKRVFDFIVSIIGLIILLPFFLIISLIIKLDSKGPVFFKQIRVGKDGKEFKILKFRTMVQDAEKKGMQITVGKDIRITKSGHVLRKTKIDELPQLINVLIGDMSFVGPRPEVPKYVKLYDVNQRNILKVRPGITDYASIEYKNESDILALSDDPETAYIKTIMVEKLSLNLKYLSNMSLFTDAKLIFLTIFKIIR</sequence>
<dbReference type="PANTHER" id="PTHR30576">
    <property type="entry name" value="COLANIC BIOSYNTHESIS UDP-GLUCOSE LIPID CARRIER TRANSFERASE"/>
    <property type="match status" value="1"/>
</dbReference>
<reference evidence="4 5" key="1">
    <citation type="submission" date="2018-06" db="EMBL/GenBank/DDBJ databases">
        <title>Paenibacillus montanisoli sp. nov., isolated from mountain area soil.</title>
        <authorList>
            <person name="Wu M."/>
        </authorList>
    </citation>
    <scope>NUCLEOTIDE SEQUENCE [LARGE SCALE GENOMIC DNA]</scope>
    <source>
        <strain evidence="4 5">RA17</strain>
    </source>
</reference>
<evidence type="ECO:0000313" key="4">
    <source>
        <dbReference type="EMBL" id="RAP78632.1"/>
    </source>
</evidence>
<evidence type="ECO:0000256" key="1">
    <source>
        <dbReference type="ARBA" id="ARBA00006464"/>
    </source>
</evidence>
<keyword evidence="4" id="KW-0808">Transferase</keyword>
<gene>
    <name evidence="4" type="ORF">DL346_03145</name>
</gene>
<dbReference type="GO" id="GO:0016780">
    <property type="term" value="F:phosphotransferase activity, for other substituted phosphate groups"/>
    <property type="evidence" value="ECO:0007669"/>
    <property type="project" value="TreeGrafter"/>
</dbReference>
<dbReference type="AlphaFoldDB" id="A0A328U938"/>